<feature type="compositionally biased region" description="Acidic residues" evidence="1">
    <location>
        <begin position="147"/>
        <end position="158"/>
    </location>
</feature>
<dbReference type="EMBL" id="KZ305030">
    <property type="protein sequence ID" value="PIA49059.1"/>
    <property type="molecule type" value="Genomic_DNA"/>
</dbReference>
<evidence type="ECO:0000313" key="4">
    <source>
        <dbReference type="Proteomes" id="UP000230069"/>
    </source>
</evidence>
<feature type="domain" description="Fungal lipase-type" evidence="2">
    <location>
        <begin position="404"/>
        <end position="531"/>
    </location>
</feature>
<dbReference type="Proteomes" id="UP000230069">
    <property type="component" value="Unassembled WGS sequence"/>
</dbReference>
<evidence type="ECO:0000313" key="3">
    <source>
        <dbReference type="EMBL" id="PIA49060.1"/>
    </source>
</evidence>
<dbReference type="PANTHER" id="PTHR46483">
    <property type="entry name" value="PHOSPHOLIPASE A1 PLIP2, CHLOROPLASTIC"/>
    <property type="match status" value="1"/>
</dbReference>
<name>A0A2G5DZX5_AQUCA</name>
<reference evidence="3 4" key="1">
    <citation type="submission" date="2017-09" db="EMBL/GenBank/DDBJ databases">
        <title>WGS assembly of Aquilegia coerulea Goldsmith.</title>
        <authorList>
            <person name="Hodges S."/>
            <person name="Kramer E."/>
            <person name="Nordborg M."/>
            <person name="Tomkins J."/>
            <person name="Borevitz J."/>
            <person name="Derieg N."/>
            <person name="Yan J."/>
            <person name="Mihaltcheva S."/>
            <person name="Hayes R.D."/>
            <person name="Rokhsar D."/>
        </authorList>
    </citation>
    <scope>NUCLEOTIDE SEQUENCE [LARGE SCALE GENOMIC DNA]</scope>
    <source>
        <strain evidence="4">cv. Goldsmith</strain>
    </source>
</reference>
<dbReference type="AlphaFoldDB" id="A0A2G5DZX5"/>
<dbReference type="FunCoup" id="A0A2G5DZX5">
    <property type="interactions" value="359"/>
</dbReference>
<evidence type="ECO:0000259" key="2">
    <source>
        <dbReference type="Pfam" id="PF01764"/>
    </source>
</evidence>
<dbReference type="GO" id="GO:0008970">
    <property type="term" value="F:phospholipase A1 activity"/>
    <property type="evidence" value="ECO:0007669"/>
    <property type="project" value="InterPro"/>
</dbReference>
<dbReference type="EMBL" id="KZ305030">
    <property type="protein sequence ID" value="PIA49060.1"/>
    <property type="molecule type" value="Genomic_DNA"/>
</dbReference>
<protein>
    <recommendedName>
        <fullName evidence="2">Fungal lipase-type domain-containing protein</fullName>
    </recommendedName>
</protein>
<dbReference type="InterPro" id="IPR029058">
    <property type="entry name" value="AB_hydrolase_fold"/>
</dbReference>
<proteinExistence type="predicted"/>
<dbReference type="InterPro" id="IPR043367">
    <property type="entry name" value="PLIP1/2/3"/>
</dbReference>
<evidence type="ECO:0000256" key="1">
    <source>
        <dbReference type="SAM" id="MobiDB-lite"/>
    </source>
</evidence>
<gene>
    <name evidence="3" type="ORF">AQUCO_01300120v1</name>
</gene>
<feature type="region of interest" description="Disordered" evidence="1">
    <location>
        <begin position="139"/>
        <end position="158"/>
    </location>
</feature>
<dbReference type="SUPFAM" id="SSF53474">
    <property type="entry name" value="alpha/beta-Hydrolases"/>
    <property type="match status" value="1"/>
</dbReference>
<organism evidence="3 4">
    <name type="scientific">Aquilegia coerulea</name>
    <name type="common">Rocky mountain columbine</name>
    <dbReference type="NCBI Taxonomy" id="218851"/>
    <lineage>
        <taxon>Eukaryota</taxon>
        <taxon>Viridiplantae</taxon>
        <taxon>Streptophyta</taxon>
        <taxon>Embryophyta</taxon>
        <taxon>Tracheophyta</taxon>
        <taxon>Spermatophyta</taxon>
        <taxon>Magnoliopsida</taxon>
        <taxon>Ranunculales</taxon>
        <taxon>Ranunculaceae</taxon>
        <taxon>Thalictroideae</taxon>
        <taxon>Aquilegia</taxon>
    </lineage>
</organism>
<dbReference type="STRING" id="218851.A0A2G5DZX5"/>
<keyword evidence="4" id="KW-1185">Reference proteome</keyword>
<dbReference type="PANTHER" id="PTHR46483:SF1">
    <property type="entry name" value="PHOSPHOLIPASE A1 PLIP1, CHLOROPLASTIC"/>
    <property type="match status" value="1"/>
</dbReference>
<accession>A0A2G5DZX5</accession>
<dbReference type="GO" id="GO:0006629">
    <property type="term" value="P:lipid metabolic process"/>
    <property type="evidence" value="ECO:0007669"/>
    <property type="project" value="InterPro"/>
</dbReference>
<dbReference type="InterPro" id="IPR002921">
    <property type="entry name" value="Fungal_lipase-type"/>
</dbReference>
<dbReference type="Gene3D" id="3.40.50.1820">
    <property type="entry name" value="alpha/beta hydrolase"/>
    <property type="match status" value="1"/>
</dbReference>
<dbReference type="Pfam" id="PF01764">
    <property type="entry name" value="Lipase_3"/>
    <property type="match status" value="1"/>
</dbReference>
<dbReference type="OrthoDB" id="438440at2759"/>
<feature type="compositionally biased region" description="Basic and acidic residues" evidence="1">
    <location>
        <begin position="292"/>
        <end position="315"/>
    </location>
</feature>
<sequence length="709" mass="80066">MVCSSVNISTSATLAAKDIFREHNILRRSQSSKDFYDGDSMRRSHSEPLLLRCSMNPLQATSAAEPKLKNSSSSVSMFPFQVSISQSPKSVYETDIDKEMSNFIEHSEESEEEEIEILGQEKRTNWMERLIELRGNWRNRKPKDQSNEGDEDECGDEGGCEVEYEVGEEVVYDREMFSKLLTKVPWSVSKLFSQLAFLCNLAYVIPEIKSEDLRKYYDLHFVTSSLEKKAIAALKMKLEQDSTCVPQSSSSLELNSDKPKTHIRPSVAYEVAVAAASYLHSTAKGLLALGQKSDHEDSQMEKSHGNNVREDPPEKDSGFFHFPSRMYNSEMAAYVATSTMTAVVAAEEAVKQEAAKELQSLHSSPSELTIRFVRNWLFQFLGGEHCYVVPRISRIPIFVEYFEFPFRLEQNQKNFVKGTDVLVHRGIYEAAKGIYEQFMPEILNHLNTYGDRAKLRFTGHSLGGSLSLLVSLMLLSRKIVKPSTLLPVVTFGSPFVFCGGRRILDLLGLDESHIQAVMMHRDIVPRAFSCNYPKHIAQVLKRLNASFRSHPCLNRNKMLFTPLGQLYILQPDEKSSPPHPLLPAGTALYEFDKSQSSCFAGISSALRAFFNSPHPLETLSDPTAYGSEGTILRDHDSSNYLKGVNGVLRQHTKSVVRRTRRERLHHLWPLLTTTQLQSPPSWSHQQKLETFGLAKKEVVTVTGVQTTVM</sequence>
<feature type="region of interest" description="Disordered" evidence="1">
    <location>
        <begin position="291"/>
        <end position="315"/>
    </location>
</feature>